<sequence length="84" mass="10055">MSDSLKKAKLLWHCRRGMLELDLILIPFLERHFDSMSLSQMTAFERLLECTDPELFSWLMGHDDPTDKEFVDIVEFIRMQHNVR</sequence>
<name>A0A098GFK2_LEGMI</name>
<organism evidence="6 8">
    <name type="scientific">Legionella micdadei</name>
    <name type="common">Tatlockia micdadei</name>
    <dbReference type="NCBI Taxonomy" id="451"/>
    <lineage>
        <taxon>Bacteria</taxon>
        <taxon>Pseudomonadati</taxon>
        <taxon>Pseudomonadota</taxon>
        <taxon>Gammaproteobacteria</taxon>
        <taxon>Legionellales</taxon>
        <taxon>Legionellaceae</taxon>
        <taxon>Legionella</taxon>
    </lineage>
</organism>
<dbReference type="SUPFAM" id="SSF109910">
    <property type="entry name" value="YgfY-like"/>
    <property type="match status" value="1"/>
</dbReference>
<dbReference type="EMBL" id="FMVN01000004">
    <property type="protein sequence ID" value="SCY12687.1"/>
    <property type="molecule type" value="Genomic_DNA"/>
</dbReference>
<keyword evidence="4" id="KW-0963">Cytoplasm</keyword>
<accession>A0A098GFK2</accession>
<dbReference type="STRING" id="451.B6N58_08245"/>
<protein>
    <recommendedName>
        <fullName evidence="3">FAD assembly factor SdhE</fullName>
    </recommendedName>
</protein>
<dbReference type="EMBL" id="LN614830">
    <property type="protein sequence ID" value="CEG60770.1"/>
    <property type="molecule type" value="Genomic_DNA"/>
</dbReference>
<evidence type="ECO:0000256" key="5">
    <source>
        <dbReference type="ARBA" id="ARBA00023186"/>
    </source>
</evidence>
<dbReference type="Pfam" id="PF03937">
    <property type="entry name" value="Sdh5"/>
    <property type="match status" value="1"/>
</dbReference>
<keyword evidence="9" id="KW-1185">Reference proteome</keyword>
<proteinExistence type="inferred from homology"/>
<evidence type="ECO:0000313" key="9">
    <source>
        <dbReference type="Proteomes" id="UP000182998"/>
    </source>
</evidence>
<evidence type="ECO:0000256" key="2">
    <source>
        <dbReference type="ARBA" id="ARBA00008571"/>
    </source>
</evidence>
<dbReference type="InterPro" id="IPR036714">
    <property type="entry name" value="SDH_sf"/>
</dbReference>
<gene>
    <name evidence="6" type="ORF">LMI_1465</name>
    <name evidence="7" type="ORF">SAMN02982997_00888</name>
</gene>
<dbReference type="PANTHER" id="PTHR39585:SF1">
    <property type="entry name" value="FAD ASSEMBLY FACTOR SDHE"/>
    <property type="match status" value="1"/>
</dbReference>
<dbReference type="PANTHER" id="PTHR39585">
    <property type="entry name" value="FAD ASSEMBLY FACTOR SDHE"/>
    <property type="match status" value="1"/>
</dbReference>
<reference evidence="6" key="1">
    <citation type="submission" date="2014-09" db="EMBL/GenBank/DDBJ databases">
        <authorList>
            <person name="GOMEZ-VALERO Laura"/>
        </authorList>
    </citation>
    <scope>NUCLEOTIDE SEQUENCE</scope>
    <source>
        <strain evidence="6">ATCC33218</strain>
    </source>
</reference>
<reference evidence="7 9" key="3">
    <citation type="submission" date="2016-10" db="EMBL/GenBank/DDBJ databases">
        <authorList>
            <person name="Varghese N."/>
            <person name="Submissions S."/>
        </authorList>
    </citation>
    <scope>NUCLEOTIDE SEQUENCE [LARGE SCALE GENOMIC DNA]</scope>
    <source>
        <strain evidence="7 9">ATCC 33218</strain>
    </source>
</reference>
<comment type="similarity">
    <text evidence="2">Belongs to the SdhE FAD assembly factor family.</text>
</comment>
<dbReference type="RefSeq" id="WP_045099123.1">
    <property type="nucleotide sequence ID" value="NZ_CP020614.1"/>
</dbReference>
<dbReference type="OrthoDB" id="9180899at2"/>
<dbReference type="HOGENOM" id="CLU_103054_2_2_6"/>
<dbReference type="AlphaFoldDB" id="A0A098GFK2"/>
<keyword evidence="5" id="KW-0143">Chaperone</keyword>
<dbReference type="Proteomes" id="UP000032414">
    <property type="component" value="Chromosome I"/>
</dbReference>
<dbReference type="Proteomes" id="UP000182998">
    <property type="component" value="Unassembled WGS sequence"/>
</dbReference>
<evidence type="ECO:0000256" key="1">
    <source>
        <dbReference type="ARBA" id="ARBA00004496"/>
    </source>
</evidence>
<dbReference type="GO" id="GO:0006105">
    <property type="term" value="P:succinate metabolic process"/>
    <property type="evidence" value="ECO:0007669"/>
    <property type="project" value="TreeGrafter"/>
</dbReference>
<evidence type="ECO:0000256" key="4">
    <source>
        <dbReference type="ARBA" id="ARBA00022490"/>
    </source>
</evidence>
<evidence type="ECO:0000256" key="3">
    <source>
        <dbReference type="ARBA" id="ARBA00019418"/>
    </source>
</evidence>
<evidence type="ECO:0000313" key="6">
    <source>
        <dbReference type="EMBL" id="CEG60770.1"/>
    </source>
</evidence>
<dbReference type="KEGG" id="tmc:LMI_1465"/>
<dbReference type="GO" id="GO:0005737">
    <property type="term" value="C:cytoplasm"/>
    <property type="evidence" value="ECO:0007669"/>
    <property type="project" value="UniProtKB-SubCell"/>
</dbReference>
<dbReference type="PATRIC" id="fig|451.8.peg.2168"/>
<evidence type="ECO:0000313" key="7">
    <source>
        <dbReference type="EMBL" id="SCY12687.1"/>
    </source>
</evidence>
<dbReference type="InterPro" id="IPR005631">
    <property type="entry name" value="SDH"/>
</dbReference>
<dbReference type="Gene3D" id="1.10.150.250">
    <property type="entry name" value="Flavinator of succinate dehydrogenase"/>
    <property type="match status" value="1"/>
</dbReference>
<evidence type="ECO:0000313" key="8">
    <source>
        <dbReference type="Proteomes" id="UP000032414"/>
    </source>
</evidence>
<comment type="subcellular location">
    <subcellularLocation>
        <location evidence="1">Cytoplasm</location>
    </subcellularLocation>
</comment>
<reference evidence="8" key="2">
    <citation type="submission" date="2014-09" db="EMBL/GenBank/DDBJ databases">
        <authorList>
            <person name="Gomez-Valero L."/>
        </authorList>
    </citation>
    <scope>NUCLEOTIDE SEQUENCE [LARGE SCALE GENOMIC DNA]</scope>
    <source>
        <strain evidence="8">ATCC33218</strain>
    </source>
</reference>
<dbReference type="InterPro" id="IPR050531">
    <property type="entry name" value="SdhE_FAD_assembly_factor"/>
</dbReference>